<dbReference type="GO" id="GO:0000977">
    <property type="term" value="F:RNA polymerase II transcription regulatory region sequence-specific DNA binding"/>
    <property type="evidence" value="ECO:0007669"/>
    <property type="project" value="TreeGrafter"/>
</dbReference>
<dbReference type="PANTHER" id="PTHR10812:SF17">
    <property type="entry name" value="TRANSCRIPTION FACTOR AP-2, ISOFORM D"/>
    <property type="match status" value="1"/>
</dbReference>
<evidence type="ECO:0000256" key="6">
    <source>
        <dbReference type="ARBA" id="ARBA00023242"/>
    </source>
</evidence>
<dbReference type="Pfam" id="PF03299">
    <property type="entry name" value="TF_AP-2"/>
    <property type="match status" value="1"/>
</dbReference>
<dbReference type="GO" id="GO:0000981">
    <property type="term" value="F:DNA-binding transcription factor activity, RNA polymerase II-specific"/>
    <property type="evidence" value="ECO:0007669"/>
    <property type="project" value="TreeGrafter"/>
</dbReference>
<evidence type="ECO:0000313" key="8">
    <source>
        <dbReference type="EMBL" id="PAV66811.1"/>
    </source>
</evidence>
<comment type="subcellular location">
    <subcellularLocation>
        <location evidence="1">Nucleus</location>
    </subcellularLocation>
</comment>
<evidence type="ECO:0000256" key="1">
    <source>
        <dbReference type="ARBA" id="ARBA00004123"/>
    </source>
</evidence>
<dbReference type="GO" id="GO:0042127">
    <property type="term" value="P:regulation of cell population proliferation"/>
    <property type="evidence" value="ECO:0007669"/>
    <property type="project" value="TreeGrafter"/>
</dbReference>
<dbReference type="OrthoDB" id="6252992at2759"/>
<dbReference type="GO" id="GO:0005634">
    <property type="term" value="C:nucleus"/>
    <property type="evidence" value="ECO:0007669"/>
    <property type="project" value="UniProtKB-SubCell"/>
</dbReference>
<name>A0A2A2JYP0_9BILA</name>
<keyword evidence="5" id="KW-0804">Transcription</keyword>
<dbReference type="AlphaFoldDB" id="A0A2A2JYP0"/>
<dbReference type="PANTHER" id="PTHR10812">
    <property type="entry name" value="TRANSCRIPTION FACTOR AP-2"/>
    <property type="match status" value="1"/>
</dbReference>
<evidence type="ECO:0000256" key="2">
    <source>
        <dbReference type="ARBA" id="ARBA00007770"/>
    </source>
</evidence>
<feature type="domain" description="Transcription factor AP-2 C-terminal" evidence="7">
    <location>
        <begin position="80"/>
        <end position="165"/>
    </location>
</feature>
<keyword evidence="3" id="KW-0805">Transcription regulation</keyword>
<organism evidence="8 9">
    <name type="scientific">Diploscapter pachys</name>
    <dbReference type="NCBI Taxonomy" id="2018661"/>
    <lineage>
        <taxon>Eukaryota</taxon>
        <taxon>Metazoa</taxon>
        <taxon>Ecdysozoa</taxon>
        <taxon>Nematoda</taxon>
        <taxon>Chromadorea</taxon>
        <taxon>Rhabditida</taxon>
        <taxon>Rhabditina</taxon>
        <taxon>Rhabditomorpha</taxon>
        <taxon>Rhabditoidea</taxon>
        <taxon>Rhabditidae</taxon>
        <taxon>Diploscapter</taxon>
    </lineage>
</organism>
<sequence>MMCPLNSFPYSRDAGFLPMDNQQTYQIPKDDDPMKRSYFQTNYSRDNYATFRMPIFFMGESSMPNVVGHNQADPREVQIYCTVPGRTSLLSSTTKYRVTVGEVLRRINPPECLNASLLGGILRKAKSKDGGKTLRDSLRKIGITLPAGRRKQTNVTAWTALVEEDSSLNYATYYQLIELI</sequence>
<keyword evidence="9" id="KW-1185">Reference proteome</keyword>
<proteinExistence type="inferred from homology"/>
<keyword evidence="6" id="KW-0539">Nucleus</keyword>
<gene>
    <name evidence="8" type="ORF">WR25_10526</name>
</gene>
<keyword evidence="4" id="KW-0238">DNA-binding</keyword>
<dbReference type="PRINTS" id="PR01748">
    <property type="entry name" value="AP2TNSCPFCT"/>
</dbReference>
<comment type="similarity">
    <text evidence="2">Belongs to the AP-2 family.</text>
</comment>
<dbReference type="InterPro" id="IPR013854">
    <property type="entry name" value="TF_AP2_C"/>
</dbReference>
<comment type="caution">
    <text evidence="8">The sequence shown here is derived from an EMBL/GenBank/DDBJ whole genome shotgun (WGS) entry which is preliminary data.</text>
</comment>
<accession>A0A2A2JYP0</accession>
<evidence type="ECO:0000256" key="4">
    <source>
        <dbReference type="ARBA" id="ARBA00023125"/>
    </source>
</evidence>
<protein>
    <recommendedName>
        <fullName evidence="7">Transcription factor AP-2 C-terminal domain-containing protein</fullName>
    </recommendedName>
</protein>
<dbReference type="STRING" id="2018661.A0A2A2JYP0"/>
<reference evidence="8 9" key="1">
    <citation type="journal article" date="2017" name="Curr. Biol.">
        <title>Genome architecture and evolution of a unichromosomal asexual nematode.</title>
        <authorList>
            <person name="Fradin H."/>
            <person name="Zegar C."/>
            <person name="Gutwein M."/>
            <person name="Lucas J."/>
            <person name="Kovtun M."/>
            <person name="Corcoran D."/>
            <person name="Baugh L.R."/>
            <person name="Kiontke K."/>
            <person name="Gunsalus K."/>
            <person name="Fitch D.H."/>
            <person name="Piano F."/>
        </authorList>
    </citation>
    <scope>NUCLEOTIDE SEQUENCE [LARGE SCALE GENOMIC DNA]</scope>
    <source>
        <strain evidence="8">PF1309</strain>
    </source>
</reference>
<evidence type="ECO:0000313" key="9">
    <source>
        <dbReference type="Proteomes" id="UP000218231"/>
    </source>
</evidence>
<dbReference type="Proteomes" id="UP000218231">
    <property type="component" value="Unassembled WGS sequence"/>
</dbReference>
<dbReference type="EMBL" id="LIAE01010038">
    <property type="protein sequence ID" value="PAV66811.1"/>
    <property type="molecule type" value="Genomic_DNA"/>
</dbReference>
<evidence type="ECO:0000256" key="3">
    <source>
        <dbReference type="ARBA" id="ARBA00023015"/>
    </source>
</evidence>
<dbReference type="InterPro" id="IPR004979">
    <property type="entry name" value="TF_AP2"/>
</dbReference>
<evidence type="ECO:0000256" key="5">
    <source>
        <dbReference type="ARBA" id="ARBA00023163"/>
    </source>
</evidence>
<evidence type="ECO:0000259" key="7">
    <source>
        <dbReference type="Pfam" id="PF03299"/>
    </source>
</evidence>